<keyword evidence="9" id="KW-0574">Periplasm</keyword>
<keyword evidence="17" id="KW-1185">Reference proteome</keyword>
<evidence type="ECO:0000256" key="6">
    <source>
        <dbReference type="ARBA" id="ARBA00022670"/>
    </source>
</evidence>
<dbReference type="RefSeq" id="WP_379057121.1">
    <property type="nucleotide sequence ID" value="NZ_JBHTKB010000001.1"/>
</dbReference>
<dbReference type="Pfam" id="PF13180">
    <property type="entry name" value="PDZ_2"/>
    <property type="match status" value="1"/>
</dbReference>
<keyword evidence="11" id="KW-0720">Serine protease</keyword>
<dbReference type="Pfam" id="PF00595">
    <property type="entry name" value="PDZ"/>
    <property type="match status" value="1"/>
</dbReference>
<accession>A0ABW3FAC6</accession>
<evidence type="ECO:0000256" key="2">
    <source>
        <dbReference type="ARBA" id="ARBA00004418"/>
    </source>
</evidence>
<dbReference type="PRINTS" id="PR00834">
    <property type="entry name" value="PROTEASES2C"/>
</dbReference>
<dbReference type="InterPro" id="IPR036034">
    <property type="entry name" value="PDZ_sf"/>
</dbReference>
<evidence type="ECO:0000256" key="5">
    <source>
        <dbReference type="ARBA" id="ARBA00013958"/>
    </source>
</evidence>
<evidence type="ECO:0000259" key="15">
    <source>
        <dbReference type="PROSITE" id="PS50106"/>
    </source>
</evidence>
<dbReference type="SUPFAM" id="SSF50494">
    <property type="entry name" value="Trypsin-like serine proteases"/>
    <property type="match status" value="1"/>
</dbReference>
<comment type="subcellular location">
    <subcellularLocation>
        <location evidence="2">Periplasm</location>
    </subcellularLocation>
</comment>
<dbReference type="SUPFAM" id="SSF50156">
    <property type="entry name" value="PDZ domain-like"/>
    <property type="match status" value="2"/>
</dbReference>
<evidence type="ECO:0000256" key="10">
    <source>
        <dbReference type="ARBA" id="ARBA00022801"/>
    </source>
</evidence>
<comment type="caution">
    <text evidence="16">The sequence shown here is derived from an EMBL/GenBank/DDBJ whole genome shotgun (WGS) entry which is preliminary data.</text>
</comment>
<evidence type="ECO:0000313" key="16">
    <source>
        <dbReference type="EMBL" id="MFD0913754.1"/>
    </source>
</evidence>
<dbReference type="InterPro" id="IPR001478">
    <property type="entry name" value="PDZ"/>
</dbReference>
<dbReference type="InterPro" id="IPR001940">
    <property type="entry name" value="Peptidase_S1C"/>
</dbReference>
<dbReference type="PANTHER" id="PTHR22939">
    <property type="entry name" value="SERINE PROTEASE FAMILY S1C HTRA-RELATED"/>
    <property type="match status" value="1"/>
</dbReference>
<dbReference type="NCBIfam" id="TIGR02037">
    <property type="entry name" value="degP_htrA_DO"/>
    <property type="match status" value="1"/>
</dbReference>
<keyword evidence="6" id="KW-0645">Protease</keyword>
<dbReference type="EC" id="3.4.21.107" evidence="4"/>
<dbReference type="Gene3D" id="2.30.42.10">
    <property type="match status" value="2"/>
</dbReference>
<dbReference type="Pfam" id="PF13365">
    <property type="entry name" value="Trypsin_2"/>
    <property type="match status" value="1"/>
</dbReference>
<dbReference type="PROSITE" id="PS50106">
    <property type="entry name" value="PDZ"/>
    <property type="match status" value="2"/>
</dbReference>
<keyword evidence="10" id="KW-0378">Hydrolase</keyword>
<evidence type="ECO:0000313" key="17">
    <source>
        <dbReference type="Proteomes" id="UP001597128"/>
    </source>
</evidence>
<dbReference type="Proteomes" id="UP001597128">
    <property type="component" value="Unassembled WGS sequence"/>
</dbReference>
<evidence type="ECO:0000256" key="7">
    <source>
        <dbReference type="ARBA" id="ARBA00022729"/>
    </source>
</evidence>
<evidence type="ECO:0000256" key="8">
    <source>
        <dbReference type="ARBA" id="ARBA00022737"/>
    </source>
</evidence>
<dbReference type="InterPro" id="IPR011782">
    <property type="entry name" value="Pept_S1C_Do"/>
</dbReference>
<keyword evidence="7" id="KW-0732">Signal</keyword>
<dbReference type="Gene3D" id="2.40.10.120">
    <property type="match status" value="1"/>
</dbReference>
<feature type="transmembrane region" description="Helical" evidence="14">
    <location>
        <begin position="9"/>
        <end position="29"/>
    </location>
</feature>
<evidence type="ECO:0000256" key="9">
    <source>
        <dbReference type="ARBA" id="ARBA00022764"/>
    </source>
</evidence>
<feature type="domain" description="PDZ" evidence="15">
    <location>
        <begin position="390"/>
        <end position="476"/>
    </location>
</feature>
<feature type="domain" description="PDZ" evidence="15">
    <location>
        <begin position="280"/>
        <end position="371"/>
    </location>
</feature>
<dbReference type="CDD" id="cd10839">
    <property type="entry name" value="cpPDZ1_DegP-like"/>
    <property type="match status" value="1"/>
</dbReference>
<sequence length="486" mass="51093">MQAFMQSKLAHWVSVPLAIAALFGAGYWVKGNTLVNDAQATAPVAAQTITGPSAYITLPNFASIAASQGAAVVNISVTGTVKTSGIPGMDPNDPMYEFFRRFQPKQPQTEMPMSGMGSGFIVKPEGVILTNAHVVDKADEVIVRLTDKREFKAKVIGVDKLTDVAVLKIDGKDLPTVKIGSTKNSNVGDWVVAIGSPFGFDNTVTAGIISAKSRALPDEGYVPFLQTDVAINPGNSGGPLFNLNGEVVGINSQIYSRSGGYQGLSFAIPIDVAMGIEQQLLAKGKVSRGRLGVGVQSINQDLASSFGLKSNSGALVSNVEKNGPADKAGLEAGDVILKFNNQVIDSSSDLPPMVANLAPGSTVKMEVWRKKSLKTLSVRVDEMQTAKLAPVAVPESKQAKLGVSVRPLTSQEQAQIQLKQGLLVEEVGKGPAANAGIQPGDVILAVNGDQVSSVTQLHDKLSPNAKNIALLVMRGDNKIYVPIKIS</sequence>
<evidence type="ECO:0000256" key="14">
    <source>
        <dbReference type="SAM" id="Phobius"/>
    </source>
</evidence>
<keyword evidence="14" id="KW-1133">Transmembrane helix</keyword>
<keyword evidence="14" id="KW-0812">Transmembrane</keyword>
<protein>
    <recommendedName>
        <fullName evidence="5">Probable periplasmic serine endoprotease DegP-like</fullName>
        <ecNumber evidence="4">3.4.21.107</ecNumber>
    </recommendedName>
    <alternativeName>
        <fullName evidence="13">Protease Do</fullName>
    </alternativeName>
</protein>
<evidence type="ECO:0000256" key="12">
    <source>
        <dbReference type="ARBA" id="ARBA00023016"/>
    </source>
</evidence>
<comment type="similarity">
    <text evidence="3">Belongs to the peptidase S1C family.</text>
</comment>
<gene>
    <name evidence="16" type="ORF">ACFQ1Z_09380</name>
</gene>
<evidence type="ECO:0000256" key="3">
    <source>
        <dbReference type="ARBA" id="ARBA00010541"/>
    </source>
</evidence>
<keyword evidence="14" id="KW-0472">Membrane</keyword>
<keyword evidence="12" id="KW-0346">Stress response</keyword>
<organism evidence="16 17">
    <name type="scientific">Methylophilus luteus</name>
    <dbReference type="NCBI Taxonomy" id="640108"/>
    <lineage>
        <taxon>Bacteria</taxon>
        <taxon>Pseudomonadati</taxon>
        <taxon>Pseudomonadota</taxon>
        <taxon>Betaproteobacteria</taxon>
        <taxon>Nitrosomonadales</taxon>
        <taxon>Methylophilaceae</taxon>
        <taxon>Methylophilus</taxon>
    </lineage>
</organism>
<name>A0ABW3FAC6_9PROT</name>
<evidence type="ECO:0000256" key="11">
    <source>
        <dbReference type="ARBA" id="ARBA00022825"/>
    </source>
</evidence>
<evidence type="ECO:0000256" key="4">
    <source>
        <dbReference type="ARBA" id="ARBA00013035"/>
    </source>
</evidence>
<dbReference type="InterPro" id="IPR009003">
    <property type="entry name" value="Peptidase_S1_PA"/>
</dbReference>
<reference evidence="17" key="1">
    <citation type="journal article" date="2019" name="Int. J. Syst. Evol. Microbiol.">
        <title>The Global Catalogue of Microorganisms (GCM) 10K type strain sequencing project: providing services to taxonomists for standard genome sequencing and annotation.</title>
        <authorList>
            <consortium name="The Broad Institute Genomics Platform"/>
            <consortium name="The Broad Institute Genome Sequencing Center for Infectious Disease"/>
            <person name="Wu L."/>
            <person name="Ma J."/>
        </authorList>
    </citation>
    <scope>NUCLEOTIDE SEQUENCE [LARGE SCALE GENOMIC DNA]</scope>
    <source>
        <strain evidence="17">CCUG 58412</strain>
    </source>
</reference>
<dbReference type="PANTHER" id="PTHR22939:SF130">
    <property type="entry name" value="PERIPLASMIC SERINE ENDOPROTEASE DEGP-LIKE-RELATED"/>
    <property type="match status" value="1"/>
</dbReference>
<keyword evidence="8" id="KW-0677">Repeat</keyword>
<evidence type="ECO:0000256" key="1">
    <source>
        <dbReference type="ARBA" id="ARBA00001772"/>
    </source>
</evidence>
<proteinExistence type="inferred from homology"/>
<dbReference type="SMART" id="SM00228">
    <property type="entry name" value="PDZ"/>
    <property type="match status" value="2"/>
</dbReference>
<comment type="catalytic activity">
    <reaction evidence="1">
        <text>Acts on substrates that are at least partially unfolded. The cleavage site P1 residue is normally between a pair of hydrophobic residues, such as Val-|-Val.</text>
        <dbReference type="EC" id="3.4.21.107"/>
    </reaction>
</comment>
<evidence type="ECO:0000256" key="13">
    <source>
        <dbReference type="ARBA" id="ARBA00032850"/>
    </source>
</evidence>
<dbReference type="EMBL" id="JBHTKB010000001">
    <property type="protein sequence ID" value="MFD0913754.1"/>
    <property type="molecule type" value="Genomic_DNA"/>
</dbReference>